<gene>
    <name evidence="2" type="ORF">CI1B_62190</name>
</gene>
<evidence type="ECO:0000313" key="3">
    <source>
        <dbReference type="Proteomes" id="UP000328092"/>
    </source>
</evidence>
<dbReference type="OrthoDB" id="8255880at2"/>
<keyword evidence="1" id="KW-1133">Transmembrane helix</keyword>
<feature type="transmembrane region" description="Helical" evidence="1">
    <location>
        <begin position="38"/>
        <end position="60"/>
    </location>
</feature>
<keyword evidence="1" id="KW-0812">Transmembrane</keyword>
<name>A0A508TNM6_9BRAD</name>
<accession>A0A508TNM6</accession>
<dbReference type="AlphaFoldDB" id="A0A508TNM6"/>
<dbReference type="Proteomes" id="UP000328092">
    <property type="component" value="Unassembled WGS sequence"/>
</dbReference>
<protein>
    <submittedName>
        <fullName evidence="2">Uncharacterized protein</fullName>
    </submittedName>
</protein>
<proteinExistence type="predicted"/>
<feature type="transmembrane region" description="Helical" evidence="1">
    <location>
        <begin position="6"/>
        <end position="26"/>
    </location>
</feature>
<keyword evidence="3" id="KW-1185">Reference proteome</keyword>
<evidence type="ECO:0000256" key="1">
    <source>
        <dbReference type="SAM" id="Phobius"/>
    </source>
</evidence>
<keyword evidence="1" id="KW-0472">Membrane</keyword>
<dbReference type="RefSeq" id="WP_139862960.1">
    <property type="nucleotide sequence ID" value="NZ_CAADFC020000027.1"/>
</dbReference>
<organism evidence="2 3">
    <name type="scientific">Bradyrhizobium ivorense</name>
    <dbReference type="NCBI Taxonomy" id="2511166"/>
    <lineage>
        <taxon>Bacteria</taxon>
        <taxon>Pseudomonadati</taxon>
        <taxon>Pseudomonadota</taxon>
        <taxon>Alphaproteobacteria</taxon>
        <taxon>Hyphomicrobiales</taxon>
        <taxon>Nitrobacteraceae</taxon>
        <taxon>Bradyrhizobium</taxon>
    </lineage>
</organism>
<evidence type="ECO:0000313" key="2">
    <source>
        <dbReference type="EMBL" id="VIO76075.1"/>
    </source>
</evidence>
<sequence length="225" mass="24115">MDNIWLTAAIVGVPLLAGLGLIAALVRRILNNPDIPNGIAIVLGVAALLCVAPTILNLAIKLPGGGEISLVREQLQTQSQQIKADVGEQGADVRRQIVALRQRVEALEKATKVTVPAAEKAETDANKSKVVVVLYVADRKDLAMQMQDYLLQKGYSANAVYTDFTELGDANRLSSGTVAFVSGENDSSLRNEVEKVLRAKFPQVQKVVDASTPKLASTAVQVRLF</sequence>
<reference evidence="2" key="1">
    <citation type="submission" date="2019-02" db="EMBL/GenBank/DDBJ databases">
        <authorList>
            <person name="Pothier F.J."/>
        </authorList>
    </citation>
    <scope>NUCLEOTIDE SEQUENCE</scope>
    <source>
        <strain evidence="2">CI-1B</strain>
    </source>
</reference>
<dbReference type="EMBL" id="CAADFC020000027">
    <property type="protein sequence ID" value="VIO76075.1"/>
    <property type="molecule type" value="Genomic_DNA"/>
</dbReference>
<comment type="caution">
    <text evidence="2">The sequence shown here is derived from an EMBL/GenBank/DDBJ whole genome shotgun (WGS) entry which is preliminary data.</text>
</comment>